<proteinExistence type="inferred from homology"/>
<dbReference type="PANTHER" id="PTHR43353">
    <property type="entry name" value="SUCCINATE-SEMIALDEHYDE DEHYDROGENASE, MITOCHONDRIAL"/>
    <property type="match status" value="1"/>
</dbReference>
<dbReference type="PANTHER" id="PTHR43353:SF5">
    <property type="entry name" value="SUCCINATE-SEMIALDEHYDE DEHYDROGENASE, MITOCHONDRIAL"/>
    <property type="match status" value="1"/>
</dbReference>
<dbReference type="AlphaFoldDB" id="A0A261VAE7"/>
<organism evidence="4 5">
    <name type="scientific">Bordetella genomosp. 12</name>
    <dbReference type="NCBI Taxonomy" id="463035"/>
    <lineage>
        <taxon>Bacteria</taxon>
        <taxon>Pseudomonadati</taxon>
        <taxon>Pseudomonadota</taxon>
        <taxon>Betaproteobacteria</taxon>
        <taxon>Burkholderiales</taxon>
        <taxon>Alcaligenaceae</taxon>
        <taxon>Bordetella</taxon>
    </lineage>
</organism>
<dbReference type="Gene3D" id="3.40.605.10">
    <property type="entry name" value="Aldehyde Dehydrogenase, Chain A, domain 1"/>
    <property type="match status" value="1"/>
</dbReference>
<dbReference type="Proteomes" id="UP000216429">
    <property type="component" value="Unassembled WGS sequence"/>
</dbReference>
<evidence type="ECO:0000313" key="5">
    <source>
        <dbReference type="Proteomes" id="UP000216429"/>
    </source>
</evidence>
<evidence type="ECO:0000313" key="4">
    <source>
        <dbReference type="EMBL" id="OZI70955.1"/>
    </source>
</evidence>
<evidence type="ECO:0000259" key="3">
    <source>
        <dbReference type="Pfam" id="PF00171"/>
    </source>
</evidence>
<accession>A0A261VAE7</accession>
<evidence type="ECO:0000256" key="2">
    <source>
        <dbReference type="ARBA" id="ARBA00023002"/>
    </source>
</evidence>
<name>A0A261VAE7_9BORD</name>
<dbReference type="SUPFAM" id="SSF53720">
    <property type="entry name" value="ALDH-like"/>
    <property type="match status" value="1"/>
</dbReference>
<dbReference type="CDD" id="cd07103">
    <property type="entry name" value="ALDH_F5_SSADH_GabD"/>
    <property type="match status" value="1"/>
</dbReference>
<dbReference type="InterPro" id="IPR016161">
    <property type="entry name" value="Ald_DH/histidinol_DH"/>
</dbReference>
<gene>
    <name evidence="4" type="ORF">CAL22_13735</name>
</gene>
<sequence>MPAGPDTKNSYQETSLESNYPALGLFIHGKWIYDRAEGEDVVNPATGDILARLPHADTQDLLAAAQSAKAGFAVWRAMPLAERTTILQRAVDLIRERSAAIGHAMTLDQGKPVKEAITEVNRAASLIEWDLNQAQRLYGHIIPGRPGFQRYTLRQPIGPVAAFTPWNFPGSVMGRKMGGALAAGCSLVVKAAEETPSTACAFVRCFEDAGLPPGVLNLVFGVPAKISEYLIAREEIRAISFTGSVPVGKHLAALAASHMKPAVMELGGSSPVIICKDTDVRAAARALGAAKFRNAGQICTAPTRFIVDRAVVAAFTDELVAYASALRLGNGLDAGTTMGPMANPRRLQAMQTLVDDARQRGATIRCGGKSTGQAGFFFEPTVVADTPLDSLLMTTEPFGPIAPVIGFDSLDEAIRIANDTPYGLAAYAYTESSASAHRLAEALDCGILSINHGEGAIAEAPFGGVKDSGYGREGGEQSLDAYTVVKFVSHRATAEVAA</sequence>
<dbReference type="Gene3D" id="3.40.309.10">
    <property type="entry name" value="Aldehyde Dehydrogenase, Chain A, domain 2"/>
    <property type="match status" value="1"/>
</dbReference>
<dbReference type="FunFam" id="3.40.605.10:FF:000007">
    <property type="entry name" value="NAD/NADP-dependent betaine aldehyde dehydrogenase"/>
    <property type="match status" value="1"/>
</dbReference>
<keyword evidence="2" id="KW-0560">Oxidoreductase</keyword>
<reference evidence="5" key="1">
    <citation type="submission" date="2017-05" db="EMBL/GenBank/DDBJ databases">
        <title>Complete and WGS of Bordetella genogroups.</title>
        <authorList>
            <person name="Spilker T."/>
            <person name="Lipuma J."/>
        </authorList>
    </citation>
    <scope>NUCLEOTIDE SEQUENCE [LARGE SCALE GENOMIC DNA]</scope>
    <source>
        <strain evidence="5">AU6712</strain>
    </source>
</reference>
<dbReference type="GO" id="GO:0004777">
    <property type="term" value="F:succinate-semialdehyde dehydrogenase (NAD+) activity"/>
    <property type="evidence" value="ECO:0007669"/>
    <property type="project" value="TreeGrafter"/>
</dbReference>
<dbReference type="InterPro" id="IPR050740">
    <property type="entry name" value="Aldehyde_DH_Superfamily"/>
</dbReference>
<dbReference type="InterPro" id="IPR016160">
    <property type="entry name" value="Ald_DH_CS_CYS"/>
</dbReference>
<dbReference type="PROSITE" id="PS00070">
    <property type="entry name" value="ALDEHYDE_DEHYDR_CYS"/>
    <property type="match status" value="1"/>
</dbReference>
<keyword evidence="5" id="KW-1185">Reference proteome</keyword>
<dbReference type="EMBL" id="NEVU01000003">
    <property type="protein sequence ID" value="OZI70955.1"/>
    <property type="molecule type" value="Genomic_DNA"/>
</dbReference>
<dbReference type="FunFam" id="3.40.309.10:FF:000009">
    <property type="entry name" value="Aldehyde dehydrogenase A"/>
    <property type="match status" value="1"/>
</dbReference>
<dbReference type="GO" id="GO:0009450">
    <property type="term" value="P:gamma-aminobutyric acid catabolic process"/>
    <property type="evidence" value="ECO:0007669"/>
    <property type="project" value="TreeGrafter"/>
</dbReference>
<comment type="similarity">
    <text evidence="1">Belongs to the aldehyde dehydrogenase family.</text>
</comment>
<evidence type="ECO:0000256" key="1">
    <source>
        <dbReference type="ARBA" id="ARBA00009986"/>
    </source>
</evidence>
<dbReference type="OrthoDB" id="6187633at2"/>
<dbReference type="InterPro" id="IPR016162">
    <property type="entry name" value="Ald_DH_N"/>
</dbReference>
<protein>
    <submittedName>
        <fullName evidence="4">NAD-dependent succinate-semialdehyde dehydrogenase</fullName>
    </submittedName>
</protein>
<comment type="caution">
    <text evidence="4">The sequence shown here is derived from an EMBL/GenBank/DDBJ whole genome shotgun (WGS) entry which is preliminary data.</text>
</comment>
<dbReference type="InterPro" id="IPR015590">
    <property type="entry name" value="Aldehyde_DH_dom"/>
</dbReference>
<feature type="domain" description="Aldehyde dehydrogenase" evidence="3">
    <location>
        <begin position="35"/>
        <end position="488"/>
    </location>
</feature>
<dbReference type="Pfam" id="PF00171">
    <property type="entry name" value="Aldedh"/>
    <property type="match status" value="1"/>
</dbReference>
<dbReference type="InterPro" id="IPR016163">
    <property type="entry name" value="Ald_DH_C"/>
</dbReference>